<keyword evidence="4" id="KW-0325">Glycoprotein</keyword>
<feature type="domain" description="Laminin IV type A" evidence="5">
    <location>
        <begin position="1"/>
        <end position="161"/>
    </location>
</feature>
<dbReference type="InterPro" id="IPR009254">
    <property type="entry name" value="Laminin_aI"/>
</dbReference>
<protein>
    <recommendedName>
        <fullName evidence="5">Laminin IV type A domain-containing protein</fullName>
    </recommendedName>
</protein>
<dbReference type="InterPro" id="IPR000034">
    <property type="entry name" value="Laminin_IV"/>
</dbReference>
<keyword evidence="7" id="KW-1185">Reference proteome</keyword>
<dbReference type="PROSITE" id="PS51115">
    <property type="entry name" value="LAMININ_IVA"/>
    <property type="match status" value="1"/>
</dbReference>
<reference evidence="6" key="1">
    <citation type="submission" date="2024-02" db="EMBL/GenBank/DDBJ databases">
        <authorList>
            <consortium name="ELIXIR-Norway"/>
            <consortium name="Elixir Norway"/>
        </authorList>
    </citation>
    <scope>NUCLEOTIDE SEQUENCE</scope>
</reference>
<dbReference type="Pfam" id="PF00052">
    <property type="entry name" value="Laminin_B"/>
    <property type="match status" value="1"/>
</dbReference>
<dbReference type="Proteomes" id="UP001497444">
    <property type="component" value="Unassembled WGS sequence"/>
</dbReference>
<gene>
    <name evidence="6" type="ORF">CSSPJE1EN1_LOCUS27912</name>
</gene>
<keyword evidence="3" id="KW-1015">Disulfide bond</keyword>
<evidence type="ECO:0000256" key="4">
    <source>
        <dbReference type="ARBA" id="ARBA00023180"/>
    </source>
</evidence>
<organism evidence="6 7">
    <name type="scientific">Sphagnum jensenii</name>
    <dbReference type="NCBI Taxonomy" id="128206"/>
    <lineage>
        <taxon>Eukaryota</taxon>
        <taxon>Viridiplantae</taxon>
        <taxon>Streptophyta</taxon>
        <taxon>Embryophyta</taxon>
        <taxon>Bryophyta</taxon>
        <taxon>Sphagnophytina</taxon>
        <taxon>Sphagnopsida</taxon>
        <taxon>Sphagnales</taxon>
        <taxon>Sphagnaceae</taxon>
        <taxon>Sphagnum</taxon>
    </lineage>
</organism>
<dbReference type="SMART" id="SM00281">
    <property type="entry name" value="LamB"/>
    <property type="match status" value="1"/>
</dbReference>
<accession>A0ABP0VDQ7</accession>
<dbReference type="Pfam" id="PF06008">
    <property type="entry name" value="Laminin_I"/>
    <property type="match status" value="1"/>
</dbReference>
<sequence length="528" mass="60263">MAGVNAMRRVSVRVGQMLKEDVVIVVKKDRLPYPPRTRAVVLNVSVLEKPRNANSRLWYPLIVLQGNHRLVLHHLGPEYERSSPSTGIHQIRLHESEWIQADNPQFPVTRAILMVALQKVQYILIRASEGADVKLVRLTDVTLDVAKAIAPSPNTAIGVEQCRCPPQYTAASCQDPNEGYYRKRKPNYLDSKDILDLVNIATYVLKAITAIRLEEYPVGRVLVLQSPIHSVTRVNSEELMIMFALTVEKAILENIVNFVQTAIGVIHWVLEVFVFPVIAGLLLDDIEFLQVLVEEANLTDVANLPWTRLLHLTNRLTKITNNMNEYQYLISQGHQILANFTISFDFETLADILYLKSRELSNRAPVIAKEAESVKDQAQALLDIFNDLWELIIDIVNQLRKHGVDSHDPIGHISDRILQEAERILRELQARDFRPRVEEADRELRKARNLLDRVRQLLTDRKHTGPLKERLDRLAALLRDILSIVQQKVQPPTQTALRLVQESRPIQRFVLEAIQNSSSHADIANRKN</sequence>
<evidence type="ECO:0000259" key="5">
    <source>
        <dbReference type="PROSITE" id="PS51115"/>
    </source>
</evidence>
<evidence type="ECO:0000256" key="3">
    <source>
        <dbReference type="ARBA" id="ARBA00023157"/>
    </source>
</evidence>
<proteinExistence type="predicted"/>
<keyword evidence="2" id="KW-0677">Repeat</keyword>
<name>A0ABP0VDQ7_9BRYO</name>
<evidence type="ECO:0000256" key="2">
    <source>
        <dbReference type="ARBA" id="ARBA00022737"/>
    </source>
</evidence>
<dbReference type="EMBL" id="CAXAQS010000647">
    <property type="protein sequence ID" value="CAK9252534.1"/>
    <property type="molecule type" value="Genomic_DNA"/>
</dbReference>
<comment type="caution">
    <text evidence="6">The sequence shown here is derived from an EMBL/GenBank/DDBJ whole genome shotgun (WGS) entry which is preliminary data.</text>
</comment>
<evidence type="ECO:0000256" key="1">
    <source>
        <dbReference type="ARBA" id="ARBA00022729"/>
    </source>
</evidence>
<keyword evidence="1" id="KW-0732">Signal</keyword>
<evidence type="ECO:0000313" key="7">
    <source>
        <dbReference type="Proteomes" id="UP001497444"/>
    </source>
</evidence>
<evidence type="ECO:0000313" key="6">
    <source>
        <dbReference type="EMBL" id="CAK9252534.1"/>
    </source>
</evidence>